<dbReference type="Pfam" id="PF03061">
    <property type="entry name" value="4HBT"/>
    <property type="match status" value="1"/>
</dbReference>
<dbReference type="InterPro" id="IPR006683">
    <property type="entry name" value="Thioestr_dom"/>
</dbReference>
<name>A0ABM8WMJ6_9BURK</name>
<evidence type="ECO:0000256" key="1">
    <source>
        <dbReference type="ARBA" id="ARBA00008324"/>
    </source>
</evidence>
<evidence type="ECO:0000256" key="2">
    <source>
        <dbReference type="ARBA" id="ARBA00022801"/>
    </source>
</evidence>
<feature type="domain" description="Thioesterase" evidence="3">
    <location>
        <begin position="66"/>
        <end position="143"/>
    </location>
</feature>
<evidence type="ECO:0000313" key="5">
    <source>
        <dbReference type="Proteomes" id="UP000727654"/>
    </source>
</evidence>
<dbReference type="PANTHER" id="PTHR21660">
    <property type="entry name" value="THIOESTERASE SUPERFAMILY MEMBER-RELATED"/>
    <property type="match status" value="1"/>
</dbReference>
<organism evidence="4 5">
    <name type="scientific">Cupriavidus laharis</name>
    <dbReference type="NCBI Taxonomy" id="151654"/>
    <lineage>
        <taxon>Bacteria</taxon>
        <taxon>Pseudomonadati</taxon>
        <taxon>Pseudomonadota</taxon>
        <taxon>Betaproteobacteria</taxon>
        <taxon>Burkholderiales</taxon>
        <taxon>Burkholderiaceae</taxon>
        <taxon>Cupriavidus</taxon>
    </lineage>
</organism>
<accession>A0ABM8WMJ6</accession>
<comment type="caution">
    <text evidence="4">The sequence shown here is derived from an EMBL/GenBank/DDBJ whole genome shotgun (WGS) entry which is preliminary data.</text>
</comment>
<evidence type="ECO:0000313" key="4">
    <source>
        <dbReference type="EMBL" id="CAG9168606.1"/>
    </source>
</evidence>
<reference evidence="4 5" key="1">
    <citation type="submission" date="2021-08" db="EMBL/GenBank/DDBJ databases">
        <authorList>
            <person name="Peeters C."/>
        </authorList>
    </citation>
    <scope>NUCLEOTIDE SEQUENCE [LARGE SCALE GENOMIC DNA]</scope>
    <source>
        <strain evidence="4 5">LMG 23992</strain>
    </source>
</reference>
<dbReference type="SUPFAM" id="SSF54637">
    <property type="entry name" value="Thioesterase/thiol ester dehydrase-isomerase"/>
    <property type="match status" value="1"/>
</dbReference>
<keyword evidence="5" id="KW-1185">Reference proteome</keyword>
<dbReference type="InterPro" id="IPR029069">
    <property type="entry name" value="HotDog_dom_sf"/>
</dbReference>
<evidence type="ECO:0000259" key="3">
    <source>
        <dbReference type="Pfam" id="PF03061"/>
    </source>
</evidence>
<dbReference type="Proteomes" id="UP000727654">
    <property type="component" value="Unassembled WGS sequence"/>
</dbReference>
<gene>
    <name evidence="4" type="ORF">LMG23992_01214</name>
</gene>
<sequence length="163" mass="16886">MTSYRYGVASLAETAEMSGKAILEAIIAGRLPQPPISQALGFWLAEVGDGFAVFEGDPGPHLFNPMGTVHGGWALTLIDSATGCAANSVLPAGTGYTTVETKGNFSRPIKADTGRVRAEGRVVSQGRQIVTAEARVLAADGRILAHGTSTLLVLAPAKPAQEK</sequence>
<dbReference type="CDD" id="cd03443">
    <property type="entry name" value="PaaI_thioesterase"/>
    <property type="match status" value="1"/>
</dbReference>
<comment type="similarity">
    <text evidence="1">Belongs to the thioesterase PaaI family.</text>
</comment>
<protein>
    <recommendedName>
        <fullName evidence="3">Thioesterase domain-containing protein</fullName>
    </recommendedName>
</protein>
<dbReference type="EMBL" id="CAJZAI010000002">
    <property type="protein sequence ID" value="CAG9168606.1"/>
    <property type="molecule type" value="Genomic_DNA"/>
</dbReference>
<dbReference type="InterPro" id="IPR039298">
    <property type="entry name" value="ACOT13"/>
</dbReference>
<dbReference type="PANTHER" id="PTHR21660:SF1">
    <property type="entry name" value="ACYL-COENZYME A THIOESTERASE 13"/>
    <property type="match status" value="1"/>
</dbReference>
<dbReference type="RefSeq" id="WP_224078869.1">
    <property type="nucleotide sequence ID" value="NZ_CAJZAI010000002.1"/>
</dbReference>
<dbReference type="InterPro" id="IPR003736">
    <property type="entry name" value="PAAI_dom"/>
</dbReference>
<dbReference type="NCBIfam" id="TIGR00369">
    <property type="entry name" value="unchar_dom_1"/>
    <property type="match status" value="1"/>
</dbReference>
<dbReference type="Gene3D" id="3.10.129.10">
    <property type="entry name" value="Hotdog Thioesterase"/>
    <property type="match status" value="1"/>
</dbReference>
<keyword evidence="2" id="KW-0378">Hydrolase</keyword>
<proteinExistence type="inferred from homology"/>